<dbReference type="GO" id="GO:0016491">
    <property type="term" value="F:oxidoreductase activity"/>
    <property type="evidence" value="ECO:0007669"/>
    <property type="project" value="UniProtKB-KW"/>
</dbReference>
<reference evidence="5" key="1">
    <citation type="journal article" date="2013" name="Nature">
        <title>Pan genome of the phytoplankton Emiliania underpins its global distribution.</title>
        <authorList>
            <person name="Read B.A."/>
            <person name="Kegel J."/>
            <person name="Klute M.J."/>
            <person name="Kuo A."/>
            <person name="Lefebvre S.C."/>
            <person name="Maumus F."/>
            <person name="Mayer C."/>
            <person name="Miller J."/>
            <person name="Monier A."/>
            <person name="Salamov A."/>
            <person name="Young J."/>
            <person name="Aguilar M."/>
            <person name="Claverie J.M."/>
            <person name="Frickenhaus S."/>
            <person name="Gonzalez K."/>
            <person name="Herman E.K."/>
            <person name="Lin Y.C."/>
            <person name="Napier J."/>
            <person name="Ogata H."/>
            <person name="Sarno A.F."/>
            <person name="Shmutz J."/>
            <person name="Schroeder D."/>
            <person name="de Vargas C."/>
            <person name="Verret F."/>
            <person name="von Dassow P."/>
            <person name="Valentin K."/>
            <person name="Van de Peer Y."/>
            <person name="Wheeler G."/>
            <person name="Dacks J.B."/>
            <person name="Delwiche C.F."/>
            <person name="Dyhrman S.T."/>
            <person name="Glockner G."/>
            <person name="John U."/>
            <person name="Richards T."/>
            <person name="Worden A.Z."/>
            <person name="Zhang X."/>
            <person name="Grigoriev I.V."/>
            <person name="Allen A.E."/>
            <person name="Bidle K."/>
            <person name="Borodovsky M."/>
            <person name="Bowler C."/>
            <person name="Brownlee C."/>
            <person name="Cock J.M."/>
            <person name="Elias M."/>
            <person name="Gladyshev V.N."/>
            <person name="Groth M."/>
            <person name="Guda C."/>
            <person name="Hadaegh A."/>
            <person name="Iglesias-Rodriguez M.D."/>
            <person name="Jenkins J."/>
            <person name="Jones B.M."/>
            <person name="Lawson T."/>
            <person name="Leese F."/>
            <person name="Lindquist E."/>
            <person name="Lobanov A."/>
            <person name="Lomsadze A."/>
            <person name="Malik S.B."/>
            <person name="Marsh M.E."/>
            <person name="Mackinder L."/>
            <person name="Mock T."/>
            <person name="Mueller-Roeber B."/>
            <person name="Pagarete A."/>
            <person name="Parker M."/>
            <person name="Probert I."/>
            <person name="Quesneville H."/>
            <person name="Raines C."/>
            <person name="Rensing S.A."/>
            <person name="Riano-Pachon D.M."/>
            <person name="Richier S."/>
            <person name="Rokitta S."/>
            <person name="Shiraiwa Y."/>
            <person name="Soanes D.M."/>
            <person name="van der Giezen M."/>
            <person name="Wahlund T.M."/>
            <person name="Williams B."/>
            <person name="Wilson W."/>
            <person name="Wolfe G."/>
            <person name="Wurch L.L."/>
        </authorList>
    </citation>
    <scope>NUCLEOTIDE SEQUENCE</scope>
</reference>
<dbReference type="GeneID" id="17253348"/>
<dbReference type="PANTHER" id="PTHR43477">
    <property type="entry name" value="DIHYDROANTICAPSIN 7-DEHYDROGENASE"/>
    <property type="match status" value="1"/>
</dbReference>
<sequence>MLAAPSKNKLHLFPPGTKKKKSDMLGGPAVECDRRTGRLEGRSTIVTGAASGMGAASAKLFAAEGAKVAVVDVNAAGAEAVAAEIRAAGGVAIAVSEAVAAAEAAHGPCVCLFNHAGGLSVKPFLDLTLAEWDALFAKNVTSMFLMTRAVLPGMLKAGGGAIVCTSSISAVFATPGEVLYDASKGACHMFARAVAVEFRDRGVRCNTVCPGFVDTPHGRKEIRELTALGVPASEQDIAEAQGRLGQPDDIAKVALFLLSDDSSFVTGSHVFADGGFSAV</sequence>
<evidence type="ECO:0000256" key="2">
    <source>
        <dbReference type="ARBA" id="ARBA00023002"/>
    </source>
</evidence>
<evidence type="ECO:0000313" key="5">
    <source>
        <dbReference type="Proteomes" id="UP000013827"/>
    </source>
</evidence>
<dbReference type="Proteomes" id="UP000013827">
    <property type="component" value="Unassembled WGS sequence"/>
</dbReference>
<dbReference type="STRING" id="2903.R1CXU3"/>
<dbReference type="InterPro" id="IPR051122">
    <property type="entry name" value="SDR_DHRS6-like"/>
</dbReference>
<comment type="similarity">
    <text evidence="1">Belongs to the short-chain dehydrogenases/reductases (SDR) family.</text>
</comment>
<keyword evidence="5" id="KW-1185">Reference proteome</keyword>
<dbReference type="InterPro" id="IPR036291">
    <property type="entry name" value="NAD(P)-bd_dom_sf"/>
</dbReference>
<dbReference type="AlphaFoldDB" id="A0A0D3I7G0"/>
<dbReference type="Gene3D" id="3.40.50.720">
    <property type="entry name" value="NAD(P)-binding Rossmann-like Domain"/>
    <property type="match status" value="1"/>
</dbReference>
<dbReference type="EnsemblProtists" id="EOD07195">
    <property type="protein sequence ID" value="EOD07195"/>
    <property type="gene ID" value="EMIHUDRAFT_448517"/>
</dbReference>
<proteinExistence type="inferred from homology"/>
<organism evidence="4 5">
    <name type="scientific">Emiliania huxleyi (strain CCMP1516)</name>
    <dbReference type="NCBI Taxonomy" id="280463"/>
    <lineage>
        <taxon>Eukaryota</taxon>
        <taxon>Haptista</taxon>
        <taxon>Haptophyta</taxon>
        <taxon>Prymnesiophyceae</taxon>
        <taxon>Isochrysidales</taxon>
        <taxon>Noelaerhabdaceae</taxon>
        <taxon>Emiliania</taxon>
    </lineage>
</organism>
<dbReference type="FunFam" id="3.40.50.720:FF:000084">
    <property type="entry name" value="Short-chain dehydrogenase reductase"/>
    <property type="match status" value="1"/>
</dbReference>
<dbReference type="PRINTS" id="PR00081">
    <property type="entry name" value="GDHRDH"/>
</dbReference>
<evidence type="ECO:0000256" key="3">
    <source>
        <dbReference type="SAM" id="MobiDB-lite"/>
    </source>
</evidence>
<protein>
    <submittedName>
        <fullName evidence="4">Uncharacterized protein</fullName>
    </submittedName>
</protein>
<reference evidence="4" key="2">
    <citation type="submission" date="2024-10" db="UniProtKB">
        <authorList>
            <consortium name="EnsemblProtists"/>
        </authorList>
    </citation>
    <scope>IDENTIFICATION</scope>
</reference>
<dbReference type="CDD" id="cd05233">
    <property type="entry name" value="SDR_c"/>
    <property type="match status" value="1"/>
</dbReference>
<dbReference type="OMA" id="YMTGTDF"/>
<dbReference type="KEGG" id="ehx:EMIHUDRAFT_448517"/>
<name>A0A0D3I7G0_EMIH1</name>
<keyword evidence="2" id="KW-0560">Oxidoreductase</keyword>
<dbReference type="Pfam" id="PF13561">
    <property type="entry name" value="adh_short_C2"/>
    <property type="match status" value="1"/>
</dbReference>
<accession>A0A0D3I7G0</accession>
<dbReference type="PANTHER" id="PTHR43477:SF1">
    <property type="entry name" value="DIHYDROANTICAPSIN 7-DEHYDROGENASE"/>
    <property type="match status" value="1"/>
</dbReference>
<dbReference type="RefSeq" id="XP_005759624.1">
    <property type="nucleotide sequence ID" value="XM_005759567.1"/>
</dbReference>
<dbReference type="eggNOG" id="KOG0725">
    <property type="taxonomic scope" value="Eukaryota"/>
</dbReference>
<feature type="region of interest" description="Disordered" evidence="3">
    <location>
        <begin position="1"/>
        <end position="28"/>
    </location>
</feature>
<dbReference type="PaxDb" id="2903-EOD07195"/>
<dbReference type="SUPFAM" id="SSF51735">
    <property type="entry name" value="NAD(P)-binding Rossmann-fold domains"/>
    <property type="match status" value="1"/>
</dbReference>
<dbReference type="InterPro" id="IPR002347">
    <property type="entry name" value="SDR_fam"/>
</dbReference>
<evidence type="ECO:0000313" key="4">
    <source>
        <dbReference type="EnsemblProtists" id="EOD07195"/>
    </source>
</evidence>
<evidence type="ECO:0000256" key="1">
    <source>
        <dbReference type="ARBA" id="ARBA00006484"/>
    </source>
</evidence>
<dbReference type="HOGENOM" id="CLU_010194_1_0_1"/>